<reference evidence="2 3" key="1">
    <citation type="submission" date="2019-12" db="EMBL/GenBank/DDBJ databases">
        <title>The draft genomic sequence of strain Chitinophaga oryziterrae JCM 16595.</title>
        <authorList>
            <person name="Zhang X."/>
        </authorList>
    </citation>
    <scope>NUCLEOTIDE SEQUENCE [LARGE SCALE GENOMIC DNA]</scope>
    <source>
        <strain evidence="2 3">JCM 16595</strain>
    </source>
</reference>
<evidence type="ECO:0000313" key="2">
    <source>
        <dbReference type="EMBL" id="MVT42939.1"/>
    </source>
</evidence>
<keyword evidence="3" id="KW-1185">Reference proteome</keyword>
<name>A0A6N8JF42_9BACT</name>
<gene>
    <name evidence="2" type="ORF">GO495_20250</name>
</gene>
<dbReference type="PROSITE" id="PS51257">
    <property type="entry name" value="PROKAR_LIPOPROTEIN"/>
    <property type="match status" value="1"/>
</dbReference>
<proteinExistence type="predicted"/>
<feature type="signal peptide" evidence="1">
    <location>
        <begin position="1"/>
        <end position="18"/>
    </location>
</feature>
<keyword evidence="2" id="KW-0645">Protease</keyword>
<keyword evidence="1" id="KW-0732">Signal</keyword>
<organism evidence="2 3">
    <name type="scientific">Chitinophaga oryziterrae</name>
    <dbReference type="NCBI Taxonomy" id="1031224"/>
    <lineage>
        <taxon>Bacteria</taxon>
        <taxon>Pseudomonadati</taxon>
        <taxon>Bacteroidota</taxon>
        <taxon>Chitinophagia</taxon>
        <taxon>Chitinophagales</taxon>
        <taxon>Chitinophagaceae</taxon>
        <taxon>Chitinophaga</taxon>
    </lineage>
</organism>
<dbReference type="AlphaFoldDB" id="A0A6N8JF42"/>
<keyword evidence="2" id="KW-0378">Hydrolase</keyword>
<protein>
    <submittedName>
        <fullName evidence="2">Protease</fullName>
    </submittedName>
</protein>
<dbReference type="Gene3D" id="2.60.40.2970">
    <property type="match status" value="1"/>
</dbReference>
<accession>A0A6N8JF42</accession>
<dbReference type="OrthoDB" id="711001at2"/>
<comment type="caution">
    <text evidence="2">The sequence shown here is derived from an EMBL/GenBank/DDBJ whole genome shotgun (WGS) entry which is preliminary data.</text>
</comment>
<dbReference type="GO" id="GO:0008233">
    <property type="term" value="F:peptidase activity"/>
    <property type="evidence" value="ECO:0007669"/>
    <property type="project" value="UniProtKB-KW"/>
</dbReference>
<dbReference type="RefSeq" id="WP_157301551.1">
    <property type="nucleotide sequence ID" value="NZ_BAAAZB010000004.1"/>
</dbReference>
<dbReference type="EMBL" id="WRXO01000006">
    <property type="protein sequence ID" value="MVT42939.1"/>
    <property type="molecule type" value="Genomic_DNA"/>
</dbReference>
<feature type="chain" id="PRO_5026797929" evidence="1">
    <location>
        <begin position="19"/>
        <end position="157"/>
    </location>
</feature>
<sequence>MRKPLIIATACLSLFTFAACKTMHKTTAGELITNMSVPGPVKTGNPVMLTFTVRNTSSKELKFCKWHTPFEGFRNSIFTITDSKGEEARYKGAMAKRVMPPPADAYMAVPAGDSVTATIDLLKAYDVTTPGKYKITYQSSGISGLEKVNETSFTVTQ</sequence>
<dbReference type="GO" id="GO:0006508">
    <property type="term" value="P:proteolysis"/>
    <property type="evidence" value="ECO:0007669"/>
    <property type="project" value="UniProtKB-KW"/>
</dbReference>
<evidence type="ECO:0000256" key="1">
    <source>
        <dbReference type="SAM" id="SignalP"/>
    </source>
</evidence>
<evidence type="ECO:0000313" key="3">
    <source>
        <dbReference type="Proteomes" id="UP000468388"/>
    </source>
</evidence>
<dbReference type="Proteomes" id="UP000468388">
    <property type="component" value="Unassembled WGS sequence"/>
</dbReference>